<evidence type="ECO:0000313" key="2">
    <source>
        <dbReference type="EMBL" id="KJH39708.1"/>
    </source>
</evidence>
<evidence type="ECO:0000313" key="3">
    <source>
        <dbReference type="Proteomes" id="UP000053766"/>
    </source>
</evidence>
<dbReference type="EMBL" id="KN721400">
    <property type="protein sequence ID" value="KJH39708.1"/>
    <property type="molecule type" value="Genomic_DNA"/>
</dbReference>
<organism evidence="2 3">
    <name type="scientific">Dictyocaulus viviparus</name>
    <name type="common">Bovine lungworm</name>
    <dbReference type="NCBI Taxonomy" id="29172"/>
    <lineage>
        <taxon>Eukaryota</taxon>
        <taxon>Metazoa</taxon>
        <taxon>Ecdysozoa</taxon>
        <taxon>Nematoda</taxon>
        <taxon>Chromadorea</taxon>
        <taxon>Rhabditida</taxon>
        <taxon>Rhabditina</taxon>
        <taxon>Rhabditomorpha</taxon>
        <taxon>Strongyloidea</taxon>
        <taxon>Metastrongylidae</taxon>
        <taxon>Dictyocaulus</taxon>
    </lineage>
</organism>
<keyword evidence="3" id="KW-1185">Reference proteome</keyword>
<reference evidence="2 3" key="1">
    <citation type="submission" date="2013-11" db="EMBL/GenBank/DDBJ databases">
        <title>Draft genome of the bovine lungworm Dictyocaulus viviparus.</title>
        <authorList>
            <person name="Mitreva M."/>
        </authorList>
    </citation>
    <scope>NUCLEOTIDE SEQUENCE [LARGE SCALE GENOMIC DNA]</scope>
    <source>
        <strain evidence="2 3">HannoverDv2000</strain>
    </source>
</reference>
<proteinExistence type="predicted"/>
<protein>
    <submittedName>
        <fullName evidence="2">Uncharacterized protein</fullName>
    </submittedName>
</protein>
<dbReference type="AlphaFoldDB" id="A0A0D8X5F8"/>
<gene>
    <name evidence="2" type="ORF">DICVIV_14407</name>
</gene>
<dbReference type="Proteomes" id="UP000053766">
    <property type="component" value="Unassembled WGS sequence"/>
</dbReference>
<sequence>MAVLLTVDAAVVQNGKPAVENSKKNEPNNNDLPLTEHITTPPSSIAKAKSENNLVEELENSPPLSHDEVPIKPTEPKFFDGRIIFSLFISRIFHEIPATSVLY</sequence>
<name>A0A0D8X5F8_DICVI</name>
<feature type="region of interest" description="Disordered" evidence="1">
    <location>
        <begin position="15"/>
        <end position="44"/>
    </location>
</feature>
<dbReference type="OrthoDB" id="5870329at2759"/>
<accession>A0A0D8X5F8</accession>
<feature type="compositionally biased region" description="Polar residues" evidence="1">
    <location>
        <begin position="27"/>
        <end position="43"/>
    </location>
</feature>
<reference evidence="3" key="2">
    <citation type="journal article" date="2016" name="Sci. Rep.">
        <title>Dictyocaulus viviparus genome, variome and transcriptome elucidate lungworm biology and support future intervention.</title>
        <authorList>
            <person name="McNulty S.N."/>
            <person name="Strube C."/>
            <person name="Rosa B.A."/>
            <person name="Martin J.C."/>
            <person name="Tyagi R."/>
            <person name="Choi Y.J."/>
            <person name="Wang Q."/>
            <person name="Hallsworth Pepin K."/>
            <person name="Zhang X."/>
            <person name="Ozersky P."/>
            <person name="Wilson R.K."/>
            <person name="Sternberg P.W."/>
            <person name="Gasser R.B."/>
            <person name="Mitreva M."/>
        </authorList>
    </citation>
    <scope>NUCLEOTIDE SEQUENCE [LARGE SCALE GENOMIC DNA]</scope>
    <source>
        <strain evidence="3">HannoverDv2000</strain>
    </source>
</reference>
<evidence type="ECO:0000256" key="1">
    <source>
        <dbReference type="SAM" id="MobiDB-lite"/>
    </source>
</evidence>